<dbReference type="PANTHER" id="PTHR34296:SF2">
    <property type="entry name" value="ABC TRANSPORTER GUANOSINE-BINDING PROTEIN NUPN"/>
    <property type="match status" value="1"/>
</dbReference>
<reference evidence="7" key="1">
    <citation type="submission" date="2020-05" db="EMBL/GenBank/DDBJ databases">
        <authorList>
            <person name="Chiriac C."/>
            <person name="Salcher M."/>
            <person name="Ghai R."/>
            <person name="Kavagutti S V."/>
        </authorList>
    </citation>
    <scope>NUCLEOTIDE SEQUENCE</scope>
</reference>
<dbReference type="Gene3D" id="3.40.50.2300">
    <property type="match status" value="2"/>
</dbReference>
<evidence type="ECO:0000259" key="6">
    <source>
        <dbReference type="Pfam" id="PF02608"/>
    </source>
</evidence>
<evidence type="ECO:0000256" key="3">
    <source>
        <dbReference type="ARBA" id="ARBA00022729"/>
    </source>
</evidence>
<keyword evidence="4" id="KW-0472">Membrane</keyword>
<keyword evidence="5" id="KW-0449">Lipoprotein</keyword>
<proteinExistence type="predicted"/>
<evidence type="ECO:0000256" key="1">
    <source>
        <dbReference type="ARBA" id="ARBA00004236"/>
    </source>
</evidence>
<keyword evidence="2" id="KW-1003">Cell membrane</keyword>
<dbReference type="GO" id="GO:0005886">
    <property type="term" value="C:plasma membrane"/>
    <property type="evidence" value="ECO:0007669"/>
    <property type="project" value="UniProtKB-SubCell"/>
</dbReference>
<feature type="domain" description="ABC transporter substrate-binding protein PnrA-like" evidence="6">
    <location>
        <begin position="65"/>
        <end position="323"/>
    </location>
</feature>
<dbReference type="AlphaFoldDB" id="A0A6J6F4F0"/>
<name>A0A6J6F4F0_9ZZZZ</name>
<evidence type="ECO:0000256" key="5">
    <source>
        <dbReference type="ARBA" id="ARBA00023288"/>
    </source>
</evidence>
<protein>
    <submittedName>
        <fullName evidence="7">Unannotated protein</fullName>
    </submittedName>
</protein>
<gene>
    <name evidence="7" type="ORF">UFOPK1788_00046</name>
</gene>
<dbReference type="CDD" id="cd06354">
    <property type="entry name" value="PBP1_PrnA-like"/>
    <property type="match status" value="1"/>
</dbReference>
<dbReference type="InterPro" id="IPR050957">
    <property type="entry name" value="BMP_lipoprotein"/>
</dbReference>
<dbReference type="PANTHER" id="PTHR34296">
    <property type="entry name" value="TRANSCRIPTIONAL ACTIVATOR PROTEIN MED"/>
    <property type="match status" value="1"/>
</dbReference>
<dbReference type="InterPro" id="IPR003760">
    <property type="entry name" value="PnrA-like"/>
</dbReference>
<dbReference type="EMBL" id="CAEZUE010000003">
    <property type="protein sequence ID" value="CAB4583436.1"/>
    <property type="molecule type" value="Genomic_DNA"/>
</dbReference>
<evidence type="ECO:0000256" key="4">
    <source>
        <dbReference type="ARBA" id="ARBA00023136"/>
    </source>
</evidence>
<organism evidence="7">
    <name type="scientific">freshwater metagenome</name>
    <dbReference type="NCBI Taxonomy" id="449393"/>
    <lineage>
        <taxon>unclassified sequences</taxon>
        <taxon>metagenomes</taxon>
        <taxon>ecological metagenomes</taxon>
    </lineage>
</organism>
<comment type="subcellular location">
    <subcellularLocation>
        <location evidence="1">Cell membrane</location>
    </subcellularLocation>
</comment>
<dbReference type="Pfam" id="PF02608">
    <property type="entry name" value="Bmp"/>
    <property type="match status" value="1"/>
</dbReference>
<accession>A0A6J6F4F0</accession>
<sequence>MAHSASICRPERHTTSEGNTLTSLTKRALTGLALAGAASLVLAGCAAAPDASDSAVPEIDYLACAVSDEGSWNDKSFNQSVYEGLTKAQDELGVQINDAESASPDDFGPNLQAMIDASCDITIAVGFNLVDAVNAAAEANPDVNFVTVDGWSNGATNLKPIGYSMNQSSYLAGYLAAAQSSTKVVGTYGGMQIPAVTDFMTGYYYGAMAWGADNGETVKVVGWDPATETGDFIGDFVPNSGTSKSIAAAQIQAGADVLFPVGGDQFGAVSEAITEAGIDGRMIGVDKDIAASSPEYAEWILSSAEKRMTNAVYDIIKAIAVDGEAFNGDYYIGTLENGGTALSAITNYSGAQPQSELEAKLEELKAGIISGDINPLG</sequence>
<evidence type="ECO:0000256" key="2">
    <source>
        <dbReference type="ARBA" id="ARBA00022475"/>
    </source>
</evidence>
<evidence type="ECO:0000313" key="7">
    <source>
        <dbReference type="EMBL" id="CAB4583436.1"/>
    </source>
</evidence>
<keyword evidence="3" id="KW-0732">Signal</keyword>